<accession>A0A381PD68</accession>
<name>A0A381PD68_9ZZZZ</name>
<proteinExistence type="predicted"/>
<dbReference type="AlphaFoldDB" id="A0A381PD68"/>
<sequence length="110" mass="11929">MIATSVSPVIPVTDMKAAVESWERLLGLSPTFVDGDRWAQFDVGGTRISLAGRDKTSDNPGILIKTECLETLRESLKESGVTVGELVDGVHETRFDVHGFEVPVTVYSGH</sequence>
<dbReference type="EMBL" id="UINC01000928">
    <property type="protein sequence ID" value="SUZ64197.1"/>
    <property type="molecule type" value="Genomic_DNA"/>
</dbReference>
<organism evidence="1">
    <name type="scientific">marine metagenome</name>
    <dbReference type="NCBI Taxonomy" id="408172"/>
    <lineage>
        <taxon>unclassified sequences</taxon>
        <taxon>metagenomes</taxon>
        <taxon>ecological metagenomes</taxon>
    </lineage>
</organism>
<protein>
    <recommendedName>
        <fullName evidence="2">VOC domain-containing protein</fullName>
    </recommendedName>
</protein>
<evidence type="ECO:0008006" key="2">
    <source>
        <dbReference type="Google" id="ProtNLM"/>
    </source>
</evidence>
<evidence type="ECO:0000313" key="1">
    <source>
        <dbReference type="EMBL" id="SUZ64197.1"/>
    </source>
</evidence>
<dbReference type="Gene3D" id="3.10.180.10">
    <property type="entry name" value="2,3-Dihydroxybiphenyl 1,2-Dioxygenase, domain 1"/>
    <property type="match status" value="1"/>
</dbReference>
<gene>
    <name evidence="1" type="ORF">METZ01_LOCUS17051</name>
</gene>
<reference evidence="1" key="1">
    <citation type="submission" date="2018-05" db="EMBL/GenBank/DDBJ databases">
        <authorList>
            <person name="Lanie J.A."/>
            <person name="Ng W.-L."/>
            <person name="Kazmierczak K.M."/>
            <person name="Andrzejewski T.M."/>
            <person name="Davidsen T.M."/>
            <person name="Wayne K.J."/>
            <person name="Tettelin H."/>
            <person name="Glass J.I."/>
            <person name="Rusch D."/>
            <person name="Podicherti R."/>
            <person name="Tsui H.-C.T."/>
            <person name="Winkler M.E."/>
        </authorList>
    </citation>
    <scope>NUCLEOTIDE SEQUENCE</scope>
</reference>
<dbReference type="InterPro" id="IPR029068">
    <property type="entry name" value="Glyas_Bleomycin-R_OHBP_Dase"/>
</dbReference>
<dbReference type="SUPFAM" id="SSF54593">
    <property type="entry name" value="Glyoxalase/Bleomycin resistance protein/Dihydroxybiphenyl dioxygenase"/>
    <property type="match status" value="1"/>
</dbReference>